<gene>
    <name evidence="2" type="ORF">BD626DRAFT_79591</name>
</gene>
<evidence type="ECO:0000313" key="2">
    <source>
        <dbReference type="EMBL" id="TRM61553.1"/>
    </source>
</evidence>
<name>A0A550C9U7_9AGAR</name>
<feature type="compositionally biased region" description="Basic and acidic residues" evidence="1">
    <location>
        <begin position="294"/>
        <end position="309"/>
    </location>
</feature>
<proteinExistence type="predicted"/>
<reference evidence="2 3" key="1">
    <citation type="journal article" date="2019" name="New Phytol.">
        <title>Comparative genomics reveals unique wood-decay strategies and fruiting body development in the Schizophyllaceae.</title>
        <authorList>
            <person name="Almasi E."/>
            <person name="Sahu N."/>
            <person name="Krizsan K."/>
            <person name="Balint B."/>
            <person name="Kovacs G.M."/>
            <person name="Kiss B."/>
            <person name="Cseklye J."/>
            <person name="Drula E."/>
            <person name="Henrissat B."/>
            <person name="Nagy I."/>
            <person name="Chovatia M."/>
            <person name="Adam C."/>
            <person name="LaButti K."/>
            <person name="Lipzen A."/>
            <person name="Riley R."/>
            <person name="Grigoriev I.V."/>
            <person name="Nagy L.G."/>
        </authorList>
    </citation>
    <scope>NUCLEOTIDE SEQUENCE [LARGE SCALE GENOMIC DNA]</scope>
    <source>
        <strain evidence="2 3">NL-1724</strain>
    </source>
</reference>
<feature type="compositionally biased region" description="Basic and acidic residues" evidence="1">
    <location>
        <begin position="147"/>
        <end position="160"/>
    </location>
</feature>
<dbReference type="STRING" id="97359.A0A550C9U7"/>
<evidence type="ECO:0000313" key="3">
    <source>
        <dbReference type="Proteomes" id="UP000320762"/>
    </source>
</evidence>
<dbReference type="AlphaFoldDB" id="A0A550C9U7"/>
<feature type="region of interest" description="Disordered" evidence="1">
    <location>
        <begin position="290"/>
        <end position="326"/>
    </location>
</feature>
<organism evidence="2 3">
    <name type="scientific">Schizophyllum amplum</name>
    <dbReference type="NCBI Taxonomy" id="97359"/>
    <lineage>
        <taxon>Eukaryota</taxon>
        <taxon>Fungi</taxon>
        <taxon>Dikarya</taxon>
        <taxon>Basidiomycota</taxon>
        <taxon>Agaricomycotina</taxon>
        <taxon>Agaricomycetes</taxon>
        <taxon>Agaricomycetidae</taxon>
        <taxon>Agaricales</taxon>
        <taxon>Schizophyllaceae</taxon>
        <taxon>Schizophyllum</taxon>
    </lineage>
</organism>
<evidence type="ECO:0000256" key="1">
    <source>
        <dbReference type="SAM" id="MobiDB-lite"/>
    </source>
</evidence>
<comment type="caution">
    <text evidence="2">The sequence shown here is derived from an EMBL/GenBank/DDBJ whole genome shotgun (WGS) entry which is preliminary data.</text>
</comment>
<dbReference type="Proteomes" id="UP000320762">
    <property type="component" value="Unassembled WGS sequence"/>
</dbReference>
<feature type="region of interest" description="Disordered" evidence="1">
    <location>
        <begin position="120"/>
        <end position="160"/>
    </location>
</feature>
<dbReference type="EMBL" id="VDMD01000016">
    <property type="protein sequence ID" value="TRM61553.1"/>
    <property type="molecule type" value="Genomic_DNA"/>
</dbReference>
<feature type="region of interest" description="Disordered" evidence="1">
    <location>
        <begin position="62"/>
        <end position="95"/>
    </location>
</feature>
<accession>A0A550C9U7</accession>
<keyword evidence="3" id="KW-1185">Reference proteome</keyword>
<protein>
    <submittedName>
        <fullName evidence="2">Uncharacterized protein</fullName>
    </submittedName>
</protein>
<feature type="region of interest" description="Disordered" evidence="1">
    <location>
        <begin position="1"/>
        <end position="22"/>
    </location>
</feature>
<sequence length="341" mass="37206">MVSQRSRHPATDTSDAPPIPTIVGADSKLMKWLSSEGVMTGSLNKGKESVWSALERLKRPTTYGGSTQVISPDGETGKNAQEGEEGARARDDDDNASFMVYADLQPNRDSVLELADEELEYVEDSDASRPASPGGKGKDTGAVSDPKSTKGKDKEKQHKTKEIHVWVPSAEKLSVEALWWGYRIYLPPPVMQVLDDSRIAAAKKGAMVAAALKWVLDHIPTAIFPPPIRPAMMMLKRLTPYLSYVGVFVAWSWSAITARDNGNGVVLTATWLLPVALIPSPWEERVGEIGVAAPKRDGEDSPLKQDGNGKEGAPPKKAKRGRRDSATKWEEIKAKLLNTKQ</sequence>
<dbReference type="OrthoDB" id="3247214at2759"/>